<protein>
    <submittedName>
        <fullName evidence="9">Mg(2+) transport ATPase</fullName>
    </submittedName>
</protein>
<organism evidence="9 10">
    <name type="scientific">Halobacillus karajensis</name>
    <dbReference type="NCBI Taxonomy" id="195088"/>
    <lineage>
        <taxon>Bacteria</taxon>
        <taxon>Bacillati</taxon>
        <taxon>Bacillota</taxon>
        <taxon>Bacilli</taxon>
        <taxon>Bacillales</taxon>
        <taxon>Bacillaceae</taxon>
        <taxon>Halobacillus</taxon>
    </lineage>
</organism>
<dbReference type="EMBL" id="CCDI010000009">
    <property type="protein sequence ID" value="CDQ25748.1"/>
    <property type="molecule type" value="Genomic_DNA"/>
</dbReference>
<dbReference type="InterPro" id="IPR049177">
    <property type="entry name" value="MgtC_SapB_SrpB_YhiD_N"/>
</dbReference>
<dbReference type="PANTHER" id="PTHR33778">
    <property type="entry name" value="PROTEIN MGTC"/>
    <property type="match status" value="1"/>
</dbReference>
<reference evidence="9 10" key="2">
    <citation type="submission" date="2014-05" db="EMBL/GenBank/DDBJ databases">
        <title>Draft genome sequence of Halobacillus karajensis HK-03.</title>
        <authorList>
            <person name="Khelaifia S."/>
            <person name="Croce O."/>
            <person name="Lagier J.C."/>
            <person name="Raoult D."/>
        </authorList>
    </citation>
    <scope>NUCLEOTIDE SEQUENCE [LARGE SCALE GENOMIC DNA]</scope>
    <source>
        <strain evidence="9 10">HD-03</strain>
    </source>
</reference>
<keyword evidence="3" id="KW-1003">Cell membrane</keyword>
<evidence type="ECO:0000259" key="8">
    <source>
        <dbReference type="Pfam" id="PF02308"/>
    </source>
</evidence>
<feature type="domain" description="MgtC/SapB/SrpB/YhiD N-terminal" evidence="8">
    <location>
        <begin position="46"/>
        <end position="176"/>
    </location>
</feature>
<gene>
    <name evidence="9" type="ORF">BN983_04107</name>
</gene>
<evidence type="ECO:0000256" key="6">
    <source>
        <dbReference type="ARBA" id="ARBA00023136"/>
    </source>
</evidence>
<evidence type="ECO:0000313" key="10">
    <source>
        <dbReference type="Proteomes" id="UP000028868"/>
    </source>
</evidence>
<keyword evidence="5 7" id="KW-1133">Transmembrane helix</keyword>
<accession>A0A024PAB5</accession>
<comment type="caution">
    <text evidence="9">The sequence shown here is derived from an EMBL/GenBank/DDBJ whole genome shotgun (WGS) entry which is preliminary data.</text>
</comment>
<name>A0A024PAB5_9BACI</name>
<dbReference type="InterPro" id="IPR003416">
    <property type="entry name" value="MgtC/SapB/SrpB/YhiD_fam"/>
</dbReference>
<dbReference type="AlphaFoldDB" id="A0A024PAB5"/>
<comment type="subcellular location">
    <subcellularLocation>
        <location evidence="1">Cell membrane</location>
        <topology evidence="1">Multi-pass membrane protein</topology>
    </subcellularLocation>
</comment>
<evidence type="ECO:0000256" key="2">
    <source>
        <dbReference type="ARBA" id="ARBA00009298"/>
    </source>
</evidence>
<keyword evidence="4 7" id="KW-0812">Transmembrane</keyword>
<evidence type="ECO:0000256" key="4">
    <source>
        <dbReference type="ARBA" id="ARBA00022692"/>
    </source>
</evidence>
<evidence type="ECO:0000313" key="9">
    <source>
        <dbReference type="EMBL" id="CDQ25748.1"/>
    </source>
</evidence>
<evidence type="ECO:0000256" key="1">
    <source>
        <dbReference type="ARBA" id="ARBA00004651"/>
    </source>
</evidence>
<keyword evidence="10" id="KW-1185">Reference proteome</keyword>
<feature type="transmembrane region" description="Helical" evidence="7">
    <location>
        <begin position="7"/>
        <end position="27"/>
    </location>
</feature>
<dbReference type="Proteomes" id="UP000028868">
    <property type="component" value="Unassembled WGS sequence"/>
</dbReference>
<dbReference type="Pfam" id="PF02308">
    <property type="entry name" value="MgtC"/>
    <property type="match status" value="1"/>
</dbReference>
<feature type="transmembrane region" description="Helical" evidence="7">
    <location>
        <begin position="69"/>
        <end position="87"/>
    </location>
</feature>
<proteinExistence type="inferred from homology"/>
<sequence>MIENQEFILLVFSIFTLMNIYMKKGGVGVNWSYFFHDDILLFIFRLFFALVLSGLIGFEREVKNHSAGFRTHILVGVGACMMMLLSLYGFESFLGQYEEVRFDPARIPSYVISGIGFLGAGTIIVNGMTIRGLTTAASIWTVAGIGLVVGAGMYDVATVTTIFVLMSLVFLNKVEKEKFNGNRKNIFHITIRKDLQLNRVLYVFEQMDLKVRKLDIVALDDEQKRVVVELNKKQDFDRSLLIHELSVLDGVEECGHQS</sequence>
<evidence type="ECO:0000256" key="3">
    <source>
        <dbReference type="ARBA" id="ARBA00022475"/>
    </source>
</evidence>
<reference evidence="10" key="1">
    <citation type="submission" date="2014-03" db="EMBL/GenBank/DDBJ databases">
        <authorList>
            <person name="Urmite Genomes U."/>
        </authorList>
    </citation>
    <scope>NUCLEOTIDE SEQUENCE [LARGE SCALE GENOMIC DNA]</scope>
    <source>
        <strain evidence="10">HD-03</strain>
    </source>
</reference>
<keyword evidence="6 7" id="KW-0472">Membrane</keyword>
<feature type="transmembrane region" description="Helical" evidence="7">
    <location>
        <begin position="39"/>
        <end position="57"/>
    </location>
</feature>
<evidence type="ECO:0000256" key="7">
    <source>
        <dbReference type="SAM" id="Phobius"/>
    </source>
</evidence>
<dbReference type="GO" id="GO:0005886">
    <property type="term" value="C:plasma membrane"/>
    <property type="evidence" value="ECO:0007669"/>
    <property type="project" value="UniProtKB-SubCell"/>
</dbReference>
<evidence type="ECO:0000256" key="5">
    <source>
        <dbReference type="ARBA" id="ARBA00022989"/>
    </source>
</evidence>
<dbReference type="PRINTS" id="PR01837">
    <property type="entry name" value="MGTCSAPBPROT"/>
</dbReference>
<feature type="transmembrane region" description="Helical" evidence="7">
    <location>
        <begin position="107"/>
        <end position="125"/>
    </location>
</feature>
<comment type="similarity">
    <text evidence="2">Belongs to the MgtC/SapB family.</text>
</comment>
<dbReference type="PANTHER" id="PTHR33778:SF1">
    <property type="entry name" value="MAGNESIUM TRANSPORTER YHID-RELATED"/>
    <property type="match status" value="1"/>
</dbReference>